<proteinExistence type="predicted"/>
<protein>
    <recommendedName>
        <fullName evidence="4">Spaetzle domain-containing protein</fullName>
    </recommendedName>
</protein>
<evidence type="ECO:0000313" key="6">
    <source>
        <dbReference type="EnsemblMetazoa" id="ISCW006978-PA"/>
    </source>
</evidence>
<dbReference type="GO" id="GO:0005615">
    <property type="term" value="C:extracellular space"/>
    <property type="evidence" value="ECO:0007669"/>
    <property type="project" value="UniProtKB-ARBA"/>
</dbReference>
<dbReference type="InterPro" id="IPR032104">
    <property type="entry name" value="Spaetzle"/>
</dbReference>
<feature type="domain" description="Spaetzle" evidence="4">
    <location>
        <begin position="2"/>
        <end position="37"/>
    </location>
</feature>
<evidence type="ECO:0000256" key="2">
    <source>
        <dbReference type="ARBA" id="ARBA00023157"/>
    </source>
</evidence>
<dbReference type="GO" id="GO:0005576">
    <property type="term" value="C:extracellular region"/>
    <property type="evidence" value="ECO:0000318"/>
    <property type="project" value="GO_Central"/>
</dbReference>
<dbReference type="PaxDb" id="6945-B7PSR0"/>
<dbReference type="PANTHER" id="PTHR23199:SF13">
    <property type="entry name" value="PROTEIN SPAETZLE 3"/>
    <property type="match status" value="1"/>
</dbReference>
<dbReference type="InterPro" id="IPR029034">
    <property type="entry name" value="Cystine-knot_cytokine"/>
</dbReference>
<dbReference type="GO" id="GO:0008083">
    <property type="term" value="F:growth factor activity"/>
    <property type="evidence" value="ECO:0000318"/>
    <property type="project" value="GO_Central"/>
</dbReference>
<evidence type="ECO:0000256" key="1">
    <source>
        <dbReference type="ARBA" id="ARBA00022729"/>
    </source>
</evidence>
<dbReference type="EMBL" id="DS779827">
    <property type="protein sequence ID" value="EEC09632.1"/>
    <property type="molecule type" value="Genomic_DNA"/>
</dbReference>
<dbReference type="HOGENOM" id="CLU_2226074_0_0_1"/>
<dbReference type="GO" id="GO:0021556">
    <property type="term" value="P:central nervous system formation"/>
    <property type="evidence" value="ECO:0000318"/>
    <property type="project" value="GO_Central"/>
</dbReference>
<keyword evidence="3" id="KW-0325">Glycoprotein</keyword>
<dbReference type="GO" id="GO:0045087">
    <property type="term" value="P:innate immune response"/>
    <property type="evidence" value="ECO:0000318"/>
    <property type="project" value="GO_Central"/>
</dbReference>
<name>B7PSR0_IXOSC</name>
<reference evidence="5 7" key="1">
    <citation type="submission" date="2008-03" db="EMBL/GenBank/DDBJ databases">
        <title>Annotation of Ixodes scapularis.</title>
        <authorList>
            <consortium name="Ixodes scapularis Genome Project Consortium"/>
            <person name="Caler E."/>
            <person name="Hannick L.I."/>
            <person name="Bidwell S."/>
            <person name="Joardar V."/>
            <person name="Thiagarajan M."/>
            <person name="Amedeo P."/>
            <person name="Galinsky K.J."/>
            <person name="Schobel S."/>
            <person name="Inman J."/>
            <person name="Hostetler J."/>
            <person name="Miller J."/>
            <person name="Hammond M."/>
            <person name="Megy K."/>
            <person name="Lawson D."/>
            <person name="Kodira C."/>
            <person name="Sutton G."/>
            <person name="Meyer J."/>
            <person name="Hill C.A."/>
            <person name="Birren B."/>
            <person name="Nene V."/>
            <person name="Collins F."/>
            <person name="Alarcon-Chaidez F."/>
            <person name="Wikel S."/>
            <person name="Strausberg R."/>
        </authorList>
    </citation>
    <scope>NUCLEOTIDE SEQUENCE [LARGE SCALE GENOMIC DNA]</scope>
    <source>
        <strain evidence="7">Wikel</strain>
        <strain evidence="5">Wikel colony</strain>
    </source>
</reference>
<keyword evidence="7" id="KW-1185">Reference proteome</keyword>
<keyword evidence="1" id="KW-0732">Signal</keyword>
<evidence type="ECO:0000256" key="3">
    <source>
        <dbReference type="ARBA" id="ARBA00023180"/>
    </source>
</evidence>
<dbReference type="PANTHER" id="PTHR23199">
    <property type="entry name" value="NEUROTROPHIN 1-RELATED"/>
    <property type="match status" value="1"/>
</dbReference>
<dbReference type="EMBL" id="ABJB010192539">
    <property type="status" value="NOT_ANNOTATED_CDS"/>
    <property type="molecule type" value="Genomic_DNA"/>
</dbReference>
<evidence type="ECO:0000313" key="7">
    <source>
        <dbReference type="Proteomes" id="UP000001555"/>
    </source>
</evidence>
<evidence type="ECO:0000313" key="5">
    <source>
        <dbReference type="EMBL" id="EEC09632.1"/>
    </source>
</evidence>
<dbReference type="SUPFAM" id="SSF57501">
    <property type="entry name" value="Cystine-knot cytokines"/>
    <property type="match status" value="2"/>
</dbReference>
<organism>
    <name type="scientific">Ixodes scapularis</name>
    <name type="common">Black-legged tick</name>
    <name type="synonym">Deer tick</name>
    <dbReference type="NCBI Taxonomy" id="6945"/>
    <lineage>
        <taxon>Eukaryota</taxon>
        <taxon>Metazoa</taxon>
        <taxon>Ecdysozoa</taxon>
        <taxon>Arthropoda</taxon>
        <taxon>Chelicerata</taxon>
        <taxon>Arachnida</taxon>
        <taxon>Acari</taxon>
        <taxon>Parasitiformes</taxon>
        <taxon>Ixodida</taxon>
        <taxon>Ixodoidea</taxon>
        <taxon>Ixodidae</taxon>
        <taxon>Ixodinae</taxon>
        <taxon>Ixodes</taxon>
    </lineage>
</organism>
<sequence length="106" mass="11967">MSRCRQKYLKKKLLSLDSDGEGTSEDNFFVPSCCVCELVRDVSKKSPDRSCSSVISLPFGYMSRCRQKYLKKKLLSLDSDGEGTSEDNFFVPSCCVCELVRDVSKK</sequence>
<dbReference type="OrthoDB" id="7933576at2759"/>
<accession>B7PSR0</accession>
<dbReference type="Gene3D" id="2.10.90.10">
    <property type="entry name" value="Cystine-knot cytokines"/>
    <property type="match status" value="2"/>
</dbReference>
<reference evidence="6" key="2">
    <citation type="submission" date="2020-05" db="UniProtKB">
        <authorList>
            <consortium name="EnsemblMetazoa"/>
        </authorList>
    </citation>
    <scope>IDENTIFICATION</scope>
    <source>
        <strain evidence="6">wikel</strain>
    </source>
</reference>
<evidence type="ECO:0000259" key="4">
    <source>
        <dbReference type="Pfam" id="PF16077"/>
    </source>
</evidence>
<dbReference type="InParanoid" id="B7PSR0"/>
<gene>
    <name evidence="5" type="ORF">IscW_ISCW006978</name>
</gene>
<dbReference type="EMBL" id="ABJB010581893">
    <property type="status" value="NOT_ANNOTATED_CDS"/>
    <property type="molecule type" value="Genomic_DNA"/>
</dbReference>
<dbReference type="EMBL" id="ABJB011042621">
    <property type="status" value="NOT_ANNOTATED_CDS"/>
    <property type="molecule type" value="Genomic_DNA"/>
</dbReference>
<dbReference type="EnsemblMetazoa" id="ISCW006978-RA">
    <property type="protein sequence ID" value="ISCW006978-PA"/>
    <property type="gene ID" value="ISCW006978"/>
</dbReference>
<dbReference type="VEuPathDB" id="VectorBase:ISCW006978"/>
<dbReference type="VEuPathDB" id="VectorBase:ISCI006978"/>
<dbReference type="AlphaFoldDB" id="B7PSR0"/>
<feature type="domain" description="Spaetzle" evidence="4">
    <location>
        <begin position="46"/>
        <end position="98"/>
    </location>
</feature>
<dbReference type="Proteomes" id="UP000001555">
    <property type="component" value="Unassembled WGS sequence"/>
</dbReference>
<keyword evidence="2" id="KW-1015">Disulfide bond</keyword>
<dbReference type="GO" id="GO:0005121">
    <property type="term" value="F:Toll binding"/>
    <property type="evidence" value="ECO:0000318"/>
    <property type="project" value="GO_Central"/>
</dbReference>
<dbReference type="Pfam" id="PF16077">
    <property type="entry name" value="Spaetzle"/>
    <property type="match status" value="2"/>
</dbReference>
<dbReference type="VEuPathDB" id="VectorBase:ISCP_029618"/>
<dbReference type="InterPro" id="IPR052444">
    <property type="entry name" value="Spz/Toll_ligand-like"/>
</dbReference>